<feature type="domain" description="HORMA" evidence="4">
    <location>
        <begin position="10"/>
        <end position="193"/>
    </location>
</feature>
<dbReference type="Gene3D" id="3.30.900.10">
    <property type="entry name" value="HORMA domain"/>
    <property type="match status" value="1"/>
</dbReference>
<dbReference type="InterPro" id="IPR036570">
    <property type="entry name" value="HORMA_dom_sf"/>
</dbReference>
<dbReference type="InterPro" id="IPR003511">
    <property type="entry name" value="HORMA_dom"/>
</dbReference>
<dbReference type="Pfam" id="PF02301">
    <property type="entry name" value="HORMA"/>
    <property type="match status" value="1"/>
</dbReference>
<dbReference type="PROSITE" id="PS50815">
    <property type="entry name" value="HORMA"/>
    <property type="match status" value="1"/>
</dbReference>
<dbReference type="PANTHER" id="PTHR11842:SF10">
    <property type="entry name" value="MITOTIC SPINDLE ASSEMBLY CHECKPOINT PROTEIN MAD2B"/>
    <property type="match status" value="1"/>
</dbReference>
<dbReference type="GO" id="GO:0005634">
    <property type="term" value="C:nucleus"/>
    <property type="evidence" value="ECO:0007669"/>
    <property type="project" value="UniProtKB-SubCell"/>
</dbReference>
<proteinExistence type="predicted"/>
<evidence type="ECO:0000313" key="6">
    <source>
        <dbReference type="Proteomes" id="UP000078284"/>
    </source>
</evidence>
<evidence type="ECO:0000256" key="1">
    <source>
        <dbReference type="ARBA" id="ARBA00004123"/>
    </source>
</evidence>
<keyword evidence="3" id="KW-0539">Nucleus</keyword>
<organism evidence="5 6">
    <name type="scientific">Arabidopsis thaliana</name>
    <name type="common">Mouse-ear cress</name>
    <dbReference type="NCBI Taxonomy" id="3702"/>
    <lineage>
        <taxon>Eukaryota</taxon>
        <taxon>Viridiplantae</taxon>
        <taxon>Streptophyta</taxon>
        <taxon>Embryophyta</taxon>
        <taxon>Tracheophyta</taxon>
        <taxon>Spermatophyta</taxon>
        <taxon>Magnoliopsida</taxon>
        <taxon>eudicotyledons</taxon>
        <taxon>Gunneridae</taxon>
        <taxon>Pentapetalae</taxon>
        <taxon>rosids</taxon>
        <taxon>malvids</taxon>
        <taxon>Brassicales</taxon>
        <taxon>Brassicaceae</taxon>
        <taxon>Camelineae</taxon>
        <taxon>Arabidopsis</taxon>
    </lineage>
</organism>
<keyword evidence="2" id="KW-0227">DNA damage</keyword>
<sequence length="215" mass="24390">MNLKDDNQSGEVGRTLVEFMEVAITMIVYLKGFYPSAAFERRRYMNVVVQRARHPELRDYIHSAASGLLPFIEKGLVERVAVVFFSEDNVPVERFIFKLTIKPSCAALVEEGQLEFALRSFLIKLSVSKSLVKPLPLNCRWEVTAYLRSLPQVGSSKEAELWIPTDTKQWQNPPVLTPVKSLNSEPLCLQLYLEHPSLSEPLNLVNPKDVAPHDP</sequence>
<dbReference type="PANTHER" id="PTHR11842">
    <property type="entry name" value="MITOTIC SPINDLE ASSEMBLY CHECKPOINT PROTEIN MAD2"/>
    <property type="match status" value="1"/>
</dbReference>
<dbReference type="FunFam" id="3.30.900.10:FF:000003">
    <property type="entry name" value="Mitotic spindle assembly checkpoint protein MAD2B"/>
    <property type="match status" value="1"/>
</dbReference>
<dbReference type="SUPFAM" id="SSF56019">
    <property type="entry name" value="The spindle assembly checkpoint protein mad2"/>
    <property type="match status" value="1"/>
</dbReference>
<name>A0A178W5B3_ARATH</name>
<comment type="subcellular location">
    <subcellularLocation>
        <location evidence="1">Nucleus</location>
    </subcellularLocation>
</comment>
<protein>
    <submittedName>
        <fullName evidence="5">REV7</fullName>
    </submittedName>
</protein>
<reference evidence="6" key="1">
    <citation type="journal article" date="2016" name="Proc. Natl. Acad. Sci. U.S.A.">
        <title>Chromosome-level assembly of Arabidopsis thaliana Ler reveals the extent of translocation and inversion polymorphisms.</title>
        <authorList>
            <person name="Zapata L."/>
            <person name="Ding J."/>
            <person name="Willing E.M."/>
            <person name="Hartwig B."/>
            <person name="Bezdan D."/>
            <person name="Jiao W.B."/>
            <person name="Patel V."/>
            <person name="Velikkakam James G."/>
            <person name="Koornneef M."/>
            <person name="Ossowski S."/>
            <person name="Schneeberger K."/>
        </authorList>
    </citation>
    <scope>NUCLEOTIDE SEQUENCE [LARGE SCALE GENOMIC DNA]</scope>
    <source>
        <strain evidence="6">cv. Landsberg erecta</strain>
    </source>
</reference>
<evidence type="ECO:0000313" key="5">
    <source>
        <dbReference type="EMBL" id="OAP13670.1"/>
    </source>
</evidence>
<dbReference type="AlphaFoldDB" id="A0A178W5B3"/>
<dbReference type="InterPro" id="IPR045091">
    <property type="entry name" value="Mad2-like"/>
</dbReference>
<dbReference type="Proteomes" id="UP000078284">
    <property type="component" value="Chromosome 1"/>
</dbReference>
<gene>
    <name evidence="5" type="ordered locus">AXX17_At1g17370</name>
</gene>
<dbReference type="EMBL" id="LUHQ01000001">
    <property type="protein sequence ID" value="OAP13670.1"/>
    <property type="molecule type" value="Genomic_DNA"/>
</dbReference>
<evidence type="ECO:0000256" key="2">
    <source>
        <dbReference type="ARBA" id="ARBA00022763"/>
    </source>
</evidence>
<accession>A0A178W5B3</accession>
<evidence type="ECO:0000256" key="3">
    <source>
        <dbReference type="ARBA" id="ARBA00023242"/>
    </source>
</evidence>
<dbReference type="ExpressionAtlas" id="A0A178W5B3">
    <property type="expression patterns" value="baseline and differential"/>
</dbReference>
<evidence type="ECO:0000259" key="4">
    <source>
        <dbReference type="PROSITE" id="PS50815"/>
    </source>
</evidence>
<dbReference type="GO" id="GO:0006974">
    <property type="term" value="P:DNA damage response"/>
    <property type="evidence" value="ECO:0007669"/>
    <property type="project" value="UniProtKB-KW"/>
</dbReference>
<comment type="caution">
    <text evidence="5">The sequence shown here is derived from an EMBL/GenBank/DDBJ whole genome shotgun (WGS) entry which is preliminary data.</text>
</comment>